<keyword evidence="2" id="KW-1185">Reference proteome</keyword>
<organism evidence="1 2">
    <name type="scientific">Rhodanobacter thiooxydans</name>
    <dbReference type="NCBI Taxonomy" id="416169"/>
    <lineage>
        <taxon>Bacteria</taxon>
        <taxon>Pseudomonadati</taxon>
        <taxon>Pseudomonadota</taxon>
        <taxon>Gammaproteobacteria</taxon>
        <taxon>Lysobacterales</taxon>
        <taxon>Rhodanobacteraceae</taxon>
        <taxon>Rhodanobacter</taxon>
    </lineage>
</organism>
<dbReference type="Proteomes" id="UP000076131">
    <property type="component" value="Unassembled WGS sequence"/>
</dbReference>
<dbReference type="AlphaFoldDB" id="A0A154QK80"/>
<comment type="caution">
    <text evidence="1">The sequence shown here is derived from an EMBL/GenBank/DDBJ whole genome shotgun (WGS) entry which is preliminary data.</text>
</comment>
<evidence type="ECO:0000313" key="1">
    <source>
        <dbReference type="EMBL" id="KZC24510.1"/>
    </source>
</evidence>
<accession>A0A154QK80</accession>
<name>A0A154QK80_9GAMM</name>
<reference evidence="1 2" key="1">
    <citation type="journal article" date="2016" name="MBio">
        <title>Lateral Gene Transfer in a Heavy Metal-Contaminated-Groundwater Microbial Community.</title>
        <authorList>
            <person name="Hemme C.L."/>
            <person name="Green S.J."/>
            <person name="Rishishwar L."/>
            <person name="Prakash O."/>
            <person name="Pettenato A."/>
            <person name="Chakraborty R."/>
            <person name="Deutschbauer A.M."/>
            <person name="Van Nostrand J.D."/>
            <person name="Wu L."/>
            <person name="He Z."/>
            <person name="Jordan I.K."/>
            <person name="Hazen T.C."/>
            <person name="Arkin A.P."/>
            <person name="Kostka J.E."/>
            <person name="Zhou J."/>
        </authorList>
    </citation>
    <scope>NUCLEOTIDE SEQUENCE [LARGE SCALE GENOMIC DNA]</scope>
    <source>
        <strain evidence="1 2">FW104-T7</strain>
    </source>
</reference>
<dbReference type="EMBL" id="LVJS01000026">
    <property type="protein sequence ID" value="KZC24510.1"/>
    <property type="molecule type" value="Genomic_DNA"/>
</dbReference>
<proteinExistence type="predicted"/>
<sequence>MGLVVAVGTSYTGQYTWMINQPVGFAWQLGLHLQNVEVQNRPIAGHGSFAAFKQFWQQRHEISDEFAKHNGPGKPKVVVLEFPIRDVQGIIGADPGP</sequence>
<evidence type="ECO:0000313" key="2">
    <source>
        <dbReference type="Proteomes" id="UP000076131"/>
    </source>
</evidence>
<protein>
    <submittedName>
        <fullName evidence="1">Uncharacterized protein</fullName>
    </submittedName>
</protein>
<gene>
    <name evidence="1" type="ORF">RHOFW104T7_08400</name>
</gene>